<dbReference type="AlphaFoldDB" id="Q19NV3"/>
<protein>
    <submittedName>
        <fullName evidence="2">ATP synthase F0 subunit 8</fullName>
    </submittedName>
</protein>
<sequence>MPHLAPLNWINLPILFWLSFLTLMSMFWWTQSPKISFSKPLTSKQSLPWNW</sequence>
<geneLocation type="mitochondrion" evidence="2"/>
<gene>
    <name evidence="2" type="primary">ATP8</name>
</gene>
<keyword evidence="1" id="KW-0812">Transmembrane</keyword>
<evidence type="ECO:0000256" key="1">
    <source>
        <dbReference type="SAM" id="Phobius"/>
    </source>
</evidence>
<evidence type="ECO:0000313" key="2">
    <source>
        <dbReference type="EMBL" id="ABF21345.1"/>
    </source>
</evidence>
<reference evidence="2" key="1">
    <citation type="journal article" date="2006" name="BMC Evol. Biol.">
        <title>Mitochondrial sequence data expose the putative cosmopolitan polychaete Scoloplos armiger (Annelida, Orbiniidae) as a species complex.</title>
        <authorList>
            <person name="Bleidorn C."/>
            <person name="Kruse I."/>
            <person name="Albrecht S."/>
            <person name="Bartolomaeus T."/>
        </authorList>
    </citation>
    <scope>NUCLEOTIDE SEQUENCE</scope>
</reference>
<name>Q19NV3_9ANNE</name>
<proteinExistence type="predicted"/>
<keyword evidence="1" id="KW-0472">Membrane</keyword>
<accession>Q19NV3</accession>
<dbReference type="EMBL" id="DQ517436">
    <property type="protein sequence ID" value="ABF21345.1"/>
    <property type="molecule type" value="Genomic_DNA"/>
</dbReference>
<keyword evidence="2" id="KW-0496">Mitochondrion</keyword>
<feature type="transmembrane region" description="Helical" evidence="1">
    <location>
        <begin position="12"/>
        <end position="29"/>
    </location>
</feature>
<keyword evidence="1" id="KW-1133">Transmembrane helix</keyword>
<organism evidence="2">
    <name type="scientific">Scoloplos cf. armiger CB-2006</name>
    <dbReference type="NCBI Taxonomy" id="375448"/>
    <lineage>
        <taxon>Eukaryota</taxon>
        <taxon>Metazoa</taxon>
        <taxon>Spiralia</taxon>
        <taxon>Lophotrochozoa</taxon>
        <taxon>Annelida</taxon>
        <taxon>Polychaeta</taxon>
        <taxon>Sedentaria</taxon>
        <taxon>Scolecida</taxon>
        <taxon>Orbiniidae</taxon>
        <taxon>Scoloplos</taxon>
    </lineage>
</organism>